<evidence type="ECO:0000259" key="1">
    <source>
        <dbReference type="Pfam" id="PF23622"/>
    </source>
</evidence>
<organism evidence="2 3">
    <name type="scientific">Corchorus olitorius</name>
    <dbReference type="NCBI Taxonomy" id="93759"/>
    <lineage>
        <taxon>Eukaryota</taxon>
        <taxon>Viridiplantae</taxon>
        <taxon>Streptophyta</taxon>
        <taxon>Embryophyta</taxon>
        <taxon>Tracheophyta</taxon>
        <taxon>Spermatophyta</taxon>
        <taxon>Magnoliopsida</taxon>
        <taxon>eudicotyledons</taxon>
        <taxon>Gunneridae</taxon>
        <taxon>Pentapetalae</taxon>
        <taxon>rosids</taxon>
        <taxon>malvids</taxon>
        <taxon>Malvales</taxon>
        <taxon>Malvaceae</taxon>
        <taxon>Grewioideae</taxon>
        <taxon>Apeibeae</taxon>
        <taxon>Corchorus</taxon>
    </lineage>
</organism>
<sequence>MRLLSSRWRHFTPLEVFKLCLKYQKEKNLCFDCTSVFGDASTTSPFMKDDTKYYPRSNEFVTKVNEVLRYLALPVSKLQSFQVSFFLHDEYASYIDEWVNLAASKAVNKIDFKFSELYQLHPRVLHDHFYTFPWHVFSSNLNLEHLCLESCRLKPALVKCCLSSLKTLSLGCVPLEQDEFDNVLSAFSKLECLILNTCGMPKTFRIGSGHGEDRLHHLKSLEIYYYRWRSRDNTTRNRNIEIDGLLNLKAFQYIGHTNKFFFKGSFPSLVSVQFLMRSPDMDFIFDGLPTAVSHLQHLSIYLYSTHKMKVNAV</sequence>
<accession>A0A1R3JPV8</accession>
<dbReference type="Proteomes" id="UP000187203">
    <property type="component" value="Unassembled WGS sequence"/>
</dbReference>
<dbReference type="PANTHER" id="PTHR34145">
    <property type="entry name" value="OS02G0105600 PROTEIN"/>
    <property type="match status" value="1"/>
</dbReference>
<evidence type="ECO:0000313" key="2">
    <source>
        <dbReference type="EMBL" id="OMO96888.1"/>
    </source>
</evidence>
<dbReference type="Gene3D" id="3.80.10.10">
    <property type="entry name" value="Ribonuclease Inhibitor"/>
    <property type="match status" value="1"/>
</dbReference>
<name>A0A1R3JPV8_9ROSI</name>
<dbReference type="InterPro" id="IPR032675">
    <property type="entry name" value="LRR_dom_sf"/>
</dbReference>
<gene>
    <name evidence="2" type="ORF">COLO4_15007</name>
</gene>
<dbReference type="InterPro" id="IPR053772">
    <property type="entry name" value="At1g61320/At1g61330-like"/>
</dbReference>
<reference evidence="3" key="1">
    <citation type="submission" date="2013-09" db="EMBL/GenBank/DDBJ databases">
        <title>Corchorus olitorius genome sequencing.</title>
        <authorList>
            <person name="Alam M."/>
            <person name="Haque M.S."/>
            <person name="Islam M.S."/>
            <person name="Emdad E.M."/>
            <person name="Islam M.M."/>
            <person name="Ahmed B."/>
            <person name="Halim A."/>
            <person name="Hossen Q.M.M."/>
            <person name="Hossain M.Z."/>
            <person name="Ahmed R."/>
            <person name="Khan M.M."/>
            <person name="Islam R."/>
            <person name="Rashid M.M."/>
            <person name="Khan S.A."/>
            <person name="Rahman M.S."/>
            <person name="Alam M."/>
            <person name="Yahiya A.S."/>
            <person name="Khan M.S."/>
            <person name="Azam M.S."/>
            <person name="Haque T."/>
            <person name="Lashkar M.Z.H."/>
            <person name="Akhand A.I."/>
            <person name="Morshed G."/>
            <person name="Roy S."/>
            <person name="Uddin K.S."/>
            <person name="Rabeya T."/>
            <person name="Hossain A.S."/>
            <person name="Chowdhury A."/>
            <person name="Snigdha A.R."/>
            <person name="Mortoza M.S."/>
            <person name="Matin S.A."/>
            <person name="Hoque S.M.E."/>
            <person name="Islam M.K."/>
            <person name="Roy D.K."/>
            <person name="Haider R."/>
            <person name="Moosa M.M."/>
            <person name="Elias S.M."/>
            <person name="Hasan A.M."/>
            <person name="Jahan S."/>
            <person name="Shafiuddin M."/>
            <person name="Mahmood N."/>
            <person name="Shommy N.S."/>
        </authorList>
    </citation>
    <scope>NUCLEOTIDE SEQUENCE [LARGE SCALE GENOMIC DNA]</scope>
    <source>
        <strain evidence="3">cv. O-4</strain>
    </source>
</reference>
<dbReference type="EMBL" id="AWUE01015540">
    <property type="protein sequence ID" value="OMO96888.1"/>
    <property type="molecule type" value="Genomic_DNA"/>
</dbReference>
<dbReference type="InterPro" id="IPR055357">
    <property type="entry name" value="LRR_At1g61320_AtMIF1"/>
</dbReference>
<evidence type="ECO:0000313" key="3">
    <source>
        <dbReference type="Proteomes" id="UP000187203"/>
    </source>
</evidence>
<dbReference type="SUPFAM" id="SSF52058">
    <property type="entry name" value="L domain-like"/>
    <property type="match status" value="1"/>
</dbReference>
<protein>
    <recommendedName>
        <fullName evidence="1">At1g61320/AtMIF1 LRR domain-containing protein</fullName>
    </recommendedName>
</protein>
<feature type="domain" description="At1g61320/AtMIF1 LRR" evidence="1">
    <location>
        <begin position="87"/>
        <end position="302"/>
    </location>
</feature>
<proteinExistence type="predicted"/>
<dbReference type="PANTHER" id="PTHR34145:SF28">
    <property type="entry name" value="F-BOX DOMAIN-CONTAINING PROTEIN"/>
    <property type="match status" value="1"/>
</dbReference>
<dbReference type="Pfam" id="PF23622">
    <property type="entry name" value="LRR_At1g61320_AtMIF1"/>
    <property type="match status" value="1"/>
</dbReference>
<comment type="caution">
    <text evidence="2">The sequence shown here is derived from an EMBL/GenBank/DDBJ whole genome shotgun (WGS) entry which is preliminary data.</text>
</comment>
<keyword evidence="3" id="KW-1185">Reference proteome</keyword>
<dbReference type="AlphaFoldDB" id="A0A1R3JPV8"/>